<reference evidence="2 3" key="1">
    <citation type="submission" date="2014-05" db="EMBL/GenBank/DDBJ databases">
        <title>Draft genome sequence of Amycolatopsis rifamycinica DSM 46095.</title>
        <authorList>
            <person name="Lal R."/>
            <person name="Saxena A."/>
            <person name="Kumari R."/>
            <person name="Mukherjee U."/>
            <person name="Singh P."/>
            <person name="Sangwan N."/>
            <person name="Mahato N.K."/>
        </authorList>
    </citation>
    <scope>NUCLEOTIDE SEQUENCE [LARGE SCALE GENOMIC DNA]</scope>
    <source>
        <strain evidence="2 3">DSM 46095</strain>
    </source>
</reference>
<dbReference type="SUPFAM" id="SSF56601">
    <property type="entry name" value="beta-lactamase/transpeptidase-like"/>
    <property type="match status" value="1"/>
</dbReference>
<dbReference type="InterPro" id="IPR012338">
    <property type="entry name" value="Beta-lactam/transpept-like"/>
</dbReference>
<evidence type="ECO:0000259" key="1">
    <source>
        <dbReference type="Pfam" id="PF00144"/>
    </source>
</evidence>
<name>A0A066TXM0_9PSEU</name>
<evidence type="ECO:0000313" key="3">
    <source>
        <dbReference type="Proteomes" id="UP000027345"/>
    </source>
</evidence>
<comment type="caution">
    <text evidence="2">The sequence shown here is derived from an EMBL/GenBank/DDBJ whole genome shotgun (WGS) entry which is preliminary data.</text>
</comment>
<organism evidence="2 3">
    <name type="scientific">Amycolatopsis rifamycinica</name>
    <dbReference type="NCBI Taxonomy" id="287986"/>
    <lineage>
        <taxon>Bacteria</taxon>
        <taxon>Bacillati</taxon>
        <taxon>Actinomycetota</taxon>
        <taxon>Actinomycetes</taxon>
        <taxon>Pseudonocardiales</taxon>
        <taxon>Pseudonocardiaceae</taxon>
        <taxon>Amycolatopsis</taxon>
    </lineage>
</organism>
<dbReference type="AlphaFoldDB" id="A0A066TXM0"/>
<accession>A0A066TXM0</accession>
<dbReference type="PANTHER" id="PTHR43283:SF3">
    <property type="entry name" value="BETA-LACTAMASE FAMILY PROTEIN (AFU_ORTHOLOGUE AFUA_5G07500)"/>
    <property type="match status" value="1"/>
</dbReference>
<protein>
    <submittedName>
        <fullName evidence="2">Beta-lactamase</fullName>
    </submittedName>
</protein>
<dbReference type="RefSeq" id="WP_043783368.1">
    <property type="nucleotide sequence ID" value="NZ_JMQI01000047.1"/>
</dbReference>
<evidence type="ECO:0000313" key="2">
    <source>
        <dbReference type="EMBL" id="KDN19931.1"/>
    </source>
</evidence>
<proteinExistence type="predicted"/>
<dbReference type="PANTHER" id="PTHR43283">
    <property type="entry name" value="BETA-LACTAMASE-RELATED"/>
    <property type="match status" value="1"/>
</dbReference>
<dbReference type="Pfam" id="PF00144">
    <property type="entry name" value="Beta-lactamase"/>
    <property type="match status" value="1"/>
</dbReference>
<dbReference type="OrthoDB" id="4281716at2"/>
<dbReference type="InterPro" id="IPR001466">
    <property type="entry name" value="Beta-lactam-related"/>
</dbReference>
<dbReference type="eggNOG" id="COG1680">
    <property type="taxonomic scope" value="Bacteria"/>
</dbReference>
<gene>
    <name evidence="2" type="ORF">DV20_22790</name>
</gene>
<dbReference type="InterPro" id="IPR050789">
    <property type="entry name" value="Diverse_Enzym_Activities"/>
</dbReference>
<dbReference type="EMBL" id="JMQI01000047">
    <property type="protein sequence ID" value="KDN19931.1"/>
    <property type="molecule type" value="Genomic_DNA"/>
</dbReference>
<keyword evidence="3" id="KW-1185">Reference proteome</keyword>
<dbReference type="Proteomes" id="UP000027345">
    <property type="component" value="Unassembled WGS sequence"/>
</dbReference>
<sequence>MPSLTGLLTRHTGDLPGAVALVARGEQVEAAVAGSADAEGRVPMARDSLFRIGSLTKPITAAAVLLLVDDGALALADPVARWLPELASPVVVRTPSGPVDDVVPAVRPITVADLLTFRCGYGLAADMTLPAADLLRQVLGRPAASPRAPAPDEWLAALAQVPLLHQPGEAWLYDTASDLQGVLIARVAGRPLPEFLAERLFEPLGMADTGFTVPTAALGRFTSAYRHGEEGLRLIDSPEGRWSASPPFPSGAGGLVSTADDLLAFARFLRDEGTAGGHRLLTPESVHRMTTDHLTPAQREAARPFLHGQGWGYGGSVDVDAKQPWEVPGRYGWTGGGTVLHLVPATGTISVLLTQVEPTSPEPTPLMKEFWTYAAGGAGGPG</sequence>
<dbReference type="STRING" id="287986.DV20_22790"/>
<dbReference type="Gene3D" id="3.40.710.10">
    <property type="entry name" value="DD-peptidase/beta-lactamase superfamily"/>
    <property type="match status" value="1"/>
</dbReference>
<feature type="domain" description="Beta-lactamase-related" evidence="1">
    <location>
        <begin position="13"/>
        <end position="360"/>
    </location>
</feature>